<keyword evidence="2 7" id="KW-0963">Cytoplasm</keyword>
<feature type="domain" description="SpoVT-AbrB" evidence="8">
    <location>
        <begin position="76"/>
        <end position="119"/>
    </location>
</feature>
<dbReference type="GO" id="GO:0009295">
    <property type="term" value="C:nucleoid"/>
    <property type="evidence" value="ECO:0007669"/>
    <property type="project" value="UniProtKB-SubCell"/>
</dbReference>
<comment type="similarity">
    <text evidence="7">Belongs to the MraZ family.</text>
</comment>
<dbReference type="CDD" id="cd16321">
    <property type="entry name" value="MraZ_C"/>
    <property type="match status" value="1"/>
</dbReference>
<dbReference type="InterPro" id="IPR038619">
    <property type="entry name" value="MraZ_sf"/>
</dbReference>
<dbReference type="InterPro" id="IPR020603">
    <property type="entry name" value="MraZ_dom"/>
</dbReference>
<sequence length="140" mass="15574">MFIGQYQTKVDSKGRTAMPAKFKRLLGIKAILTAGYENSLMIVALKDWQAVVGQVTNRGLTLGPARATDRFLLGGAFEIDLDKLGRFLIPRALRDYAAIAADVVFVGVGNRIELWAEIKWREYQKFLKANISQLGEKLSA</sequence>
<keyword evidence="3" id="KW-0677">Repeat</keyword>
<dbReference type="EMBL" id="MNXQ01000007">
    <property type="protein sequence ID" value="OIP04334.1"/>
    <property type="molecule type" value="Genomic_DNA"/>
</dbReference>
<protein>
    <recommendedName>
        <fullName evidence="1 7">Transcriptional regulator MraZ</fullName>
    </recommendedName>
</protein>
<evidence type="ECO:0000256" key="7">
    <source>
        <dbReference type="HAMAP-Rule" id="MF_01008"/>
    </source>
</evidence>
<evidence type="ECO:0000256" key="4">
    <source>
        <dbReference type="ARBA" id="ARBA00023015"/>
    </source>
</evidence>
<dbReference type="InterPro" id="IPR037914">
    <property type="entry name" value="SpoVT-AbrB_sf"/>
</dbReference>
<dbReference type="PANTHER" id="PTHR34701:SF1">
    <property type="entry name" value="TRANSCRIPTIONAL REGULATOR MRAZ"/>
    <property type="match status" value="1"/>
</dbReference>
<dbReference type="HAMAP" id="MF_01008">
    <property type="entry name" value="MraZ"/>
    <property type="match status" value="1"/>
</dbReference>
<dbReference type="SUPFAM" id="SSF89447">
    <property type="entry name" value="AbrB/MazE/MraZ-like"/>
    <property type="match status" value="1"/>
</dbReference>
<dbReference type="Gene3D" id="3.40.1550.20">
    <property type="entry name" value="Transcriptional regulator MraZ domain"/>
    <property type="match status" value="1"/>
</dbReference>
<evidence type="ECO:0000256" key="2">
    <source>
        <dbReference type="ARBA" id="ARBA00022490"/>
    </source>
</evidence>
<dbReference type="GO" id="GO:0000976">
    <property type="term" value="F:transcription cis-regulatory region binding"/>
    <property type="evidence" value="ECO:0007669"/>
    <property type="project" value="TreeGrafter"/>
</dbReference>
<dbReference type="GO" id="GO:2000143">
    <property type="term" value="P:negative regulation of DNA-templated transcription initiation"/>
    <property type="evidence" value="ECO:0007669"/>
    <property type="project" value="TreeGrafter"/>
</dbReference>
<evidence type="ECO:0000256" key="3">
    <source>
        <dbReference type="ARBA" id="ARBA00022737"/>
    </source>
</evidence>
<dbReference type="AlphaFoldDB" id="A0A1J5BBU1"/>
<dbReference type="InterPro" id="IPR035642">
    <property type="entry name" value="MraZ_N"/>
</dbReference>
<keyword evidence="6 7" id="KW-0804">Transcription</keyword>
<evidence type="ECO:0000256" key="5">
    <source>
        <dbReference type="ARBA" id="ARBA00023125"/>
    </source>
</evidence>
<dbReference type="GO" id="GO:0003700">
    <property type="term" value="F:DNA-binding transcription factor activity"/>
    <property type="evidence" value="ECO:0007669"/>
    <property type="project" value="UniProtKB-UniRule"/>
</dbReference>
<dbReference type="GO" id="GO:0005737">
    <property type="term" value="C:cytoplasm"/>
    <property type="evidence" value="ECO:0007669"/>
    <property type="project" value="UniProtKB-UniRule"/>
</dbReference>
<dbReference type="InterPro" id="IPR035644">
    <property type="entry name" value="MraZ_C"/>
</dbReference>
<dbReference type="InterPro" id="IPR003444">
    <property type="entry name" value="MraZ"/>
</dbReference>
<feature type="domain" description="SpoVT-AbrB" evidence="8">
    <location>
        <begin position="5"/>
        <end position="47"/>
    </location>
</feature>
<evidence type="ECO:0000259" key="8">
    <source>
        <dbReference type="PROSITE" id="PS51740"/>
    </source>
</evidence>
<dbReference type="Pfam" id="PF02381">
    <property type="entry name" value="MraZ"/>
    <property type="match status" value="2"/>
</dbReference>
<comment type="subunit">
    <text evidence="7">Forms oligomers.</text>
</comment>
<keyword evidence="5 7" id="KW-0238">DNA-binding</keyword>
<evidence type="ECO:0000256" key="6">
    <source>
        <dbReference type="ARBA" id="ARBA00023163"/>
    </source>
</evidence>
<dbReference type="NCBIfam" id="TIGR00242">
    <property type="entry name" value="division/cell wall cluster transcriptional repressor MraZ"/>
    <property type="match status" value="1"/>
</dbReference>
<comment type="subcellular location">
    <subcellularLocation>
        <location evidence="7">Cytoplasm</location>
        <location evidence="7">Nucleoid</location>
    </subcellularLocation>
</comment>
<accession>A0A1J5BBU1</accession>
<evidence type="ECO:0000313" key="10">
    <source>
        <dbReference type="Proteomes" id="UP000183605"/>
    </source>
</evidence>
<evidence type="ECO:0000313" key="9">
    <source>
        <dbReference type="EMBL" id="OIP04334.1"/>
    </source>
</evidence>
<name>A0A1J5BBU1_9BACT</name>
<dbReference type="PROSITE" id="PS51740">
    <property type="entry name" value="SPOVT_ABRB"/>
    <property type="match status" value="2"/>
</dbReference>
<dbReference type="PANTHER" id="PTHR34701">
    <property type="entry name" value="TRANSCRIPTIONAL REGULATOR MRAZ"/>
    <property type="match status" value="1"/>
</dbReference>
<evidence type="ECO:0000256" key="1">
    <source>
        <dbReference type="ARBA" id="ARBA00013860"/>
    </source>
</evidence>
<dbReference type="Proteomes" id="UP000183605">
    <property type="component" value="Unassembled WGS sequence"/>
</dbReference>
<reference evidence="9 10" key="1">
    <citation type="journal article" date="2016" name="Environ. Microbiol.">
        <title>Genomic resolution of a cold subsurface aquifer community provides metabolic insights for novel microbes adapted to high CO concentrations.</title>
        <authorList>
            <person name="Probst A.J."/>
            <person name="Castelle C.J."/>
            <person name="Singh A."/>
            <person name="Brown C.T."/>
            <person name="Anantharaman K."/>
            <person name="Sharon I."/>
            <person name="Hug L.A."/>
            <person name="Burstein D."/>
            <person name="Emerson J.B."/>
            <person name="Thomas B.C."/>
            <person name="Banfield J.F."/>
        </authorList>
    </citation>
    <scope>NUCLEOTIDE SEQUENCE [LARGE SCALE GENOMIC DNA]</scope>
    <source>
        <strain evidence="9">CG2_30_44_31</strain>
    </source>
</reference>
<keyword evidence="4 7" id="KW-0805">Transcription regulation</keyword>
<organism evidence="9 10">
    <name type="scientific">Candidatus Beckwithbacteria bacterium CG2_30_44_31</name>
    <dbReference type="NCBI Taxonomy" id="1805035"/>
    <lineage>
        <taxon>Bacteria</taxon>
        <taxon>Candidatus Beckwithiibacteriota</taxon>
    </lineage>
</organism>
<dbReference type="CDD" id="cd16320">
    <property type="entry name" value="MraZ_N"/>
    <property type="match status" value="1"/>
</dbReference>
<proteinExistence type="inferred from homology"/>
<comment type="caution">
    <text evidence="9">The sequence shown here is derived from an EMBL/GenBank/DDBJ whole genome shotgun (WGS) entry which is preliminary data.</text>
</comment>
<dbReference type="InterPro" id="IPR007159">
    <property type="entry name" value="SpoVT-AbrB_dom"/>
</dbReference>
<gene>
    <name evidence="7" type="primary">mraZ</name>
    <name evidence="9" type="ORF">AUK18_00305</name>
</gene>